<feature type="region of interest" description="Disordered" evidence="1">
    <location>
        <begin position="1"/>
        <end position="43"/>
    </location>
</feature>
<sequence length="69" mass="7332">MKNSVGPTTRTTARKTGRSSGAGAGARLRAQYRPRSALNLHESRPAPNFASALACRGLLNPPQIPDVDF</sequence>
<name>A0ABP3AKN7_MYCUL</name>
<feature type="compositionally biased region" description="Low complexity" evidence="1">
    <location>
        <begin position="18"/>
        <end position="29"/>
    </location>
</feature>
<reference evidence="2 3" key="1">
    <citation type="submission" date="2014-01" db="EMBL/GenBank/DDBJ databases">
        <authorList>
            <person name="Dobos K."/>
            <person name="Lenaerts A."/>
            <person name="Ordway D."/>
            <person name="DeGroote M.A."/>
            <person name="Parker T."/>
            <person name="Sizemore C."/>
            <person name="Tallon L.J."/>
            <person name="Sadzewicz L.K."/>
            <person name="Sengamalay N."/>
            <person name="Fraser C.M."/>
            <person name="Hine E."/>
            <person name="Shefchek K.A."/>
            <person name="Das S.P."/>
            <person name="Tettelin H."/>
        </authorList>
    </citation>
    <scope>NUCLEOTIDE SEQUENCE [LARGE SCALE GENOMIC DNA]</scope>
    <source>
        <strain evidence="2 3">Harvey</strain>
    </source>
</reference>
<organism evidence="2 3">
    <name type="scientific">Mycobacterium ulcerans str. Harvey</name>
    <dbReference type="NCBI Taxonomy" id="1299332"/>
    <lineage>
        <taxon>Bacteria</taxon>
        <taxon>Bacillati</taxon>
        <taxon>Actinomycetota</taxon>
        <taxon>Actinomycetes</taxon>
        <taxon>Mycobacteriales</taxon>
        <taxon>Mycobacteriaceae</taxon>
        <taxon>Mycobacterium</taxon>
        <taxon>Mycobacterium ulcerans group</taxon>
    </lineage>
</organism>
<evidence type="ECO:0000313" key="2">
    <source>
        <dbReference type="EMBL" id="EUA91763.1"/>
    </source>
</evidence>
<evidence type="ECO:0000313" key="3">
    <source>
        <dbReference type="Proteomes" id="UP000020681"/>
    </source>
</evidence>
<dbReference type="Proteomes" id="UP000020681">
    <property type="component" value="Unassembled WGS sequence"/>
</dbReference>
<gene>
    <name evidence="2" type="ORF">I551_1795</name>
</gene>
<comment type="caution">
    <text evidence="2">The sequence shown here is derived from an EMBL/GenBank/DDBJ whole genome shotgun (WGS) entry which is preliminary data.</text>
</comment>
<proteinExistence type="predicted"/>
<feature type="compositionally biased region" description="Polar residues" evidence="1">
    <location>
        <begin position="1"/>
        <end position="11"/>
    </location>
</feature>
<evidence type="ECO:0000256" key="1">
    <source>
        <dbReference type="SAM" id="MobiDB-lite"/>
    </source>
</evidence>
<dbReference type="EMBL" id="JAOL01000085">
    <property type="protein sequence ID" value="EUA91763.1"/>
    <property type="molecule type" value="Genomic_DNA"/>
</dbReference>
<protein>
    <submittedName>
        <fullName evidence="2">Uncharacterized protein</fullName>
    </submittedName>
</protein>
<keyword evidence="3" id="KW-1185">Reference proteome</keyword>
<accession>A0ABP3AKN7</accession>